<protein>
    <submittedName>
        <fullName evidence="1 2">Uncharacterized protein</fullName>
    </submittedName>
</protein>
<evidence type="ECO:0000313" key="3">
    <source>
        <dbReference type="Proteomes" id="UP000006727"/>
    </source>
</evidence>
<evidence type="ECO:0000313" key="2">
    <source>
        <dbReference type="EnsemblPlants" id="PAC:32916858.CDS.1"/>
    </source>
</evidence>
<dbReference type="InParanoid" id="A0A2K1IRA6"/>
<sequence>MALELLSLAPTSASAPALQRNNCELMQRTSKHHYVEGTKFSSVISSTFNNHIDIQVLDHMLQILINSQVIQQFSYILSKSPEAAIQIPFQTCEDDGGCTMACFPNQLYHHTGGIITHTGIHLDDGSHSGFNPHGLRHRSGHTISLKHHAEEHLHCRRSRSSRGAELTGDGDGGHKCPGFPCPHCHRTRRILIESIDHHVGSHSDSI</sequence>
<reference evidence="1 3" key="1">
    <citation type="journal article" date="2008" name="Science">
        <title>The Physcomitrella genome reveals evolutionary insights into the conquest of land by plants.</title>
        <authorList>
            <person name="Rensing S."/>
            <person name="Lang D."/>
            <person name="Zimmer A."/>
            <person name="Terry A."/>
            <person name="Salamov A."/>
            <person name="Shapiro H."/>
            <person name="Nishiyama T."/>
            <person name="Perroud P.-F."/>
            <person name="Lindquist E."/>
            <person name="Kamisugi Y."/>
            <person name="Tanahashi T."/>
            <person name="Sakakibara K."/>
            <person name="Fujita T."/>
            <person name="Oishi K."/>
            <person name="Shin-I T."/>
            <person name="Kuroki Y."/>
            <person name="Toyoda A."/>
            <person name="Suzuki Y."/>
            <person name="Hashimoto A."/>
            <person name="Yamaguchi K."/>
            <person name="Sugano A."/>
            <person name="Kohara Y."/>
            <person name="Fujiyama A."/>
            <person name="Anterola A."/>
            <person name="Aoki S."/>
            <person name="Ashton N."/>
            <person name="Barbazuk W.B."/>
            <person name="Barker E."/>
            <person name="Bennetzen J."/>
            <person name="Bezanilla M."/>
            <person name="Blankenship R."/>
            <person name="Cho S.H."/>
            <person name="Dutcher S."/>
            <person name="Estelle M."/>
            <person name="Fawcett J.A."/>
            <person name="Gundlach H."/>
            <person name="Hanada K."/>
            <person name="Heyl A."/>
            <person name="Hicks K.A."/>
            <person name="Hugh J."/>
            <person name="Lohr M."/>
            <person name="Mayer K."/>
            <person name="Melkozernov A."/>
            <person name="Murata T."/>
            <person name="Nelson D."/>
            <person name="Pils B."/>
            <person name="Prigge M."/>
            <person name="Reiss B."/>
            <person name="Renner T."/>
            <person name="Rombauts S."/>
            <person name="Rushton P."/>
            <person name="Sanderfoot A."/>
            <person name="Schween G."/>
            <person name="Shiu S.-H."/>
            <person name="Stueber K."/>
            <person name="Theodoulou F.L."/>
            <person name="Tu H."/>
            <person name="Van de Peer Y."/>
            <person name="Verrier P.J."/>
            <person name="Waters E."/>
            <person name="Wood A."/>
            <person name="Yang L."/>
            <person name="Cove D."/>
            <person name="Cuming A."/>
            <person name="Hasebe M."/>
            <person name="Lucas S."/>
            <person name="Mishler D.B."/>
            <person name="Reski R."/>
            <person name="Grigoriev I."/>
            <person name="Quatrano R.S."/>
            <person name="Boore J.L."/>
        </authorList>
    </citation>
    <scope>NUCLEOTIDE SEQUENCE [LARGE SCALE GENOMIC DNA]</scope>
    <source>
        <strain evidence="2 3">cv. Gransden 2004</strain>
    </source>
</reference>
<dbReference type="EMBL" id="ABEU02000021">
    <property type="protein sequence ID" value="PNR31798.1"/>
    <property type="molecule type" value="Genomic_DNA"/>
</dbReference>
<reference evidence="2" key="3">
    <citation type="submission" date="2020-12" db="UniProtKB">
        <authorList>
            <consortium name="EnsemblPlants"/>
        </authorList>
    </citation>
    <scope>IDENTIFICATION</scope>
</reference>
<dbReference type="PaxDb" id="3218-PP1S353_56V6.1"/>
<accession>A0A2K1IRA6</accession>
<dbReference type="EnsemblPlants" id="Pp3c21_9071V3.1">
    <property type="protein sequence ID" value="PAC:32916858.CDS.1"/>
    <property type="gene ID" value="Pp3c21_9071"/>
</dbReference>
<reference evidence="1 3" key="2">
    <citation type="journal article" date="2018" name="Plant J.">
        <title>The Physcomitrella patens chromosome-scale assembly reveals moss genome structure and evolution.</title>
        <authorList>
            <person name="Lang D."/>
            <person name="Ullrich K.K."/>
            <person name="Murat F."/>
            <person name="Fuchs J."/>
            <person name="Jenkins J."/>
            <person name="Haas F.B."/>
            <person name="Piednoel M."/>
            <person name="Gundlach H."/>
            <person name="Van Bel M."/>
            <person name="Meyberg R."/>
            <person name="Vives C."/>
            <person name="Morata J."/>
            <person name="Symeonidi A."/>
            <person name="Hiss M."/>
            <person name="Muchero W."/>
            <person name="Kamisugi Y."/>
            <person name="Saleh O."/>
            <person name="Blanc G."/>
            <person name="Decker E.L."/>
            <person name="van Gessel N."/>
            <person name="Grimwood J."/>
            <person name="Hayes R.D."/>
            <person name="Graham S.W."/>
            <person name="Gunter L.E."/>
            <person name="McDaniel S.F."/>
            <person name="Hoernstein S.N.W."/>
            <person name="Larsson A."/>
            <person name="Li F.W."/>
            <person name="Perroud P.F."/>
            <person name="Phillips J."/>
            <person name="Ranjan P."/>
            <person name="Rokshar D.S."/>
            <person name="Rothfels C.J."/>
            <person name="Schneider L."/>
            <person name="Shu S."/>
            <person name="Stevenson D.W."/>
            <person name="Thummler F."/>
            <person name="Tillich M."/>
            <person name="Villarreal Aguilar J.C."/>
            <person name="Widiez T."/>
            <person name="Wong G.K."/>
            <person name="Wymore A."/>
            <person name="Zhang Y."/>
            <person name="Zimmer A.D."/>
            <person name="Quatrano R.S."/>
            <person name="Mayer K.F.X."/>
            <person name="Goodstein D."/>
            <person name="Casacuberta J.M."/>
            <person name="Vandepoele K."/>
            <person name="Reski R."/>
            <person name="Cuming A.C."/>
            <person name="Tuskan G.A."/>
            <person name="Maumus F."/>
            <person name="Salse J."/>
            <person name="Schmutz J."/>
            <person name="Rensing S.A."/>
        </authorList>
    </citation>
    <scope>NUCLEOTIDE SEQUENCE [LARGE SCALE GENOMIC DNA]</scope>
    <source>
        <strain evidence="2 3">cv. Gransden 2004</strain>
    </source>
</reference>
<keyword evidence="3" id="KW-1185">Reference proteome</keyword>
<name>A0A2K1IRA6_PHYPA</name>
<proteinExistence type="predicted"/>
<organism evidence="1">
    <name type="scientific">Physcomitrium patens</name>
    <name type="common">Spreading-leaved earth moss</name>
    <name type="synonym">Physcomitrella patens</name>
    <dbReference type="NCBI Taxonomy" id="3218"/>
    <lineage>
        <taxon>Eukaryota</taxon>
        <taxon>Viridiplantae</taxon>
        <taxon>Streptophyta</taxon>
        <taxon>Embryophyta</taxon>
        <taxon>Bryophyta</taxon>
        <taxon>Bryophytina</taxon>
        <taxon>Bryopsida</taxon>
        <taxon>Funariidae</taxon>
        <taxon>Funariales</taxon>
        <taxon>Funariaceae</taxon>
        <taxon>Physcomitrium</taxon>
    </lineage>
</organism>
<dbReference type="Gramene" id="Pp3c21_9071V3.1">
    <property type="protein sequence ID" value="PAC:32916858.CDS.1"/>
    <property type="gene ID" value="Pp3c21_9071"/>
</dbReference>
<dbReference type="Proteomes" id="UP000006727">
    <property type="component" value="Chromosome 21"/>
</dbReference>
<evidence type="ECO:0000313" key="1">
    <source>
        <dbReference type="EMBL" id="PNR31798.1"/>
    </source>
</evidence>
<dbReference type="AlphaFoldDB" id="A0A2K1IRA6"/>
<gene>
    <name evidence="1" type="ORF">PHYPA_025921</name>
</gene>